<evidence type="ECO:0000313" key="2">
    <source>
        <dbReference type="Proteomes" id="UP000321578"/>
    </source>
</evidence>
<accession>A0A5C6ZME7</accession>
<dbReference type="RefSeq" id="WP_147085227.1">
    <property type="nucleotide sequence ID" value="NZ_VORM01000002.1"/>
</dbReference>
<dbReference type="Pfam" id="PF07927">
    <property type="entry name" value="HicA_toxin"/>
    <property type="match status" value="1"/>
</dbReference>
<comment type="caution">
    <text evidence="1">The sequence shown here is derived from an EMBL/GenBank/DDBJ whole genome shotgun (WGS) entry which is preliminary data.</text>
</comment>
<dbReference type="Proteomes" id="UP000321578">
    <property type="component" value="Unassembled WGS sequence"/>
</dbReference>
<proteinExistence type="predicted"/>
<protein>
    <submittedName>
        <fullName evidence="1">Type II toxin-antitoxin system HicA family toxin</fullName>
    </submittedName>
</protein>
<gene>
    <name evidence="1" type="ORF">ESY86_03700</name>
</gene>
<sequence>MSKIEKLIAKFQSNPKDLTWEELIKILVHFGFVELSKNGKTGGSRVKFANENKDIINLHKPYPSNIIKPYLIKQIIEKLKAWQII</sequence>
<dbReference type="InterPro" id="IPR012933">
    <property type="entry name" value="HicA_mRNA_interferase"/>
</dbReference>
<organism evidence="1 2">
    <name type="scientific">Subsaximicrobium wynnwilliamsii</name>
    <dbReference type="NCBI Taxonomy" id="291179"/>
    <lineage>
        <taxon>Bacteria</taxon>
        <taxon>Pseudomonadati</taxon>
        <taxon>Bacteroidota</taxon>
        <taxon>Flavobacteriia</taxon>
        <taxon>Flavobacteriales</taxon>
        <taxon>Flavobacteriaceae</taxon>
        <taxon>Subsaximicrobium</taxon>
    </lineage>
</organism>
<dbReference type="AlphaFoldDB" id="A0A5C6ZME7"/>
<dbReference type="EMBL" id="VORO01000003">
    <property type="protein sequence ID" value="TXD90481.1"/>
    <property type="molecule type" value="Genomic_DNA"/>
</dbReference>
<dbReference type="SUPFAM" id="SSF54786">
    <property type="entry name" value="YcfA/nrd intein domain"/>
    <property type="match status" value="1"/>
</dbReference>
<dbReference type="OrthoDB" id="1447122at2"/>
<name>A0A5C6ZME7_9FLAO</name>
<dbReference type="GO" id="GO:0003729">
    <property type="term" value="F:mRNA binding"/>
    <property type="evidence" value="ECO:0007669"/>
    <property type="project" value="InterPro"/>
</dbReference>
<keyword evidence="2" id="KW-1185">Reference proteome</keyword>
<evidence type="ECO:0000313" key="1">
    <source>
        <dbReference type="EMBL" id="TXD90481.1"/>
    </source>
</evidence>
<reference evidence="1 2" key="1">
    <citation type="submission" date="2019-08" db="EMBL/GenBank/DDBJ databases">
        <title>Genomes of Subsaximicrobium wynnwilliamsii strains.</title>
        <authorList>
            <person name="Bowman J.P."/>
        </authorList>
    </citation>
    <scope>NUCLEOTIDE SEQUENCE [LARGE SCALE GENOMIC DNA]</scope>
    <source>
        <strain evidence="1 2">2-80-2</strain>
    </source>
</reference>